<feature type="transmembrane region" description="Helical" evidence="9">
    <location>
        <begin position="430"/>
        <end position="453"/>
    </location>
</feature>
<accession>A0AAD9ULR5</accession>
<feature type="transmembrane region" description="Helical" evidence="9">
    <location>
        <begin position="325"/>
        <end position="351"/>
    </location>
</feature>
<reference evidence="10" key="1">
    <citation type="journal article" date="2023" name="Mol. Biol. Evol.">
        <title>Third-Generation Sequencing Reveals the Adaptive Role of the Epigenome in Three Deep-Sea Polychaetes.</title>
        <authorList>
            <person name="Perez M."/>
            <person name="Aroh O."/>
            <person name="Sun Y."/>
            <person name="Lan Y."/>
            <person name="Juniper S.K."/>
            <person name="Young C.R."/>
            <person name="Angers B."/>
            <person name="Qian P.Y."/>
        </authorList>
    </citation>
    <scope>NUCLEOTIDE SEQUENCE</scope>
    <source>
        <strain evidence="10">R07B-5</strain>
    </source>
</reference>
<dbReference type="InterPro" id="IPR004240">
    <property type="entry name" value="EMP70"/>
</dbReference>
<dbReference type="PANTHER" id="PTHR10766">
    <property type="entry name" value="TRANSMEMBRANE 9 SUPERFAMILY PROTEIN"/>
    <property type="match status" value="1"/>
</dbReference>
<evidence type="ECO:0000256" key="7">
    <source>
        <dbReference type="ARBA" id="ARBA00023034"/>
    </source>
</evidence>
<feature type="transmembrane region" description="Helical" evidence="9">
    <location>
        <begin position="474"/>
        <end position="507"/>
    </location>
</feature>
<feature type="transmembrane region" description="Helical" evidence="9">
    <location>
        <begin position="553"/>
        <end position="572"/>
    </location>
</feature>
<evidence type="ECO:0000256" key="8">
    <source>
        <dbReference type="ARBA" id="ARBA00023136"/>
    </source>
</evidence>
<evidence type="ECO:0000256" key="5">
    <source>
        <dbReference type="ARBA" id="ARBA00022729"/>
    </source>
</evidence>
<keyword evidence="11" id="KW-1185">Reference proteome</keyword>
<name>A0AAD9ULR5_RIDPI</name>
<evidence type="ECO:0000256" key="6">
    <source>
        <dbReference type="ARBA" id="ARBA00022989"/>
    </source>
</evidence>
<proteinExistence type="inferred from homology"/>
<evidence type="ECO:0000313" key="10">
    <source>
        <dbReference type="EMBL" id="KAK2194168.1"/>
    </source>
</evidence>
<dbReference type="GO" id="GO:0072657">
    <property type="term" value="P:protein localization to membrane"/>
    <property type="evidence" value="ECO:0007669"/>
    <property type="project" value="TreeGrafter"/>
</dbReference>
<evidence type="ECO:0000256" key="2">
    <source>
        <dbReference type="ARBA" id="ARBA00004555"/>
    </source>
</evidence>
<sequence>MARTMILSVLLCLALADLPSAFYLPGVAPRDFQPHDLVEVKAIKLTSVKAQLPYDYYSLPFCEPPLGTVYKTENLGEVLRGDRIVNTPYKVQMTDKIACAVLCNRTFTEDQSKLVAKRIRQQYNVHLLTDNLPCATKISMPQDATLYEHGYKLGFVANEKVYLFNHLKLMLKYHHRKEEDIYRVVGFEVQPKSINFEKSKELKSGQECPAVSKDMKEGVEISEKGPTKVIFTYEVTWEPSEVQWTSRWDTYLDMSDVQIHWFSIINSVVVVFFLAGILAMIIVRTLNRDIARYNRIDDEEDTFEETGWKLVHGDVFRPPKYTKMLASLVGSGAQLLCSSFFVIAFAMLGMLSPAARGSLMTAALFIFVFFGMVAGYYAGRLYRTMKGQQWKKAAFQTAMFYPAVMFGVCFFLNFFIWGKHSSGAVPFATMLALLCMWMGISVPLIFTGYYFGFRKQPYMHPVRTNQIPRQVPEQMWYLNPFVGMVLAGILPFGAMFIELFFIFTAIWENQFYYLFGFLFLVYLILIISCSQISIVMVYFQLCAEDYHWWWRSFIVSGGSAVYVFAYAVFYFVTKLEITEFTPTLLFFGYTLLMVFTFWLVTGTIGFYAAYFFIKRIYGAIKID</sequence>
<keyword evidence="8 9" id="KW-0472">Membrane</keyword>
<feature type="transmembrane region" description="Helical" evidence="9">
    <location>
        <begin position="513"/>
        <end position="541"/>
    </location>
</feature>
<feature type="transmembrane region" description="Helical" evidence="9">
    <location>
        <begin position="261"/>
        <end position="283"/>
    </location>
</feature>
<organism evidence="10 11">
    <name type="scientific">Ridgeia piscesae</name>
    <name type="common">Tubeworm</name>
    <dbReference type="NCBI Taxonomy" id="27915"/>
    <lineage>
        <taxon>Eukaryota</taxon>
        <taxon>Metazoa</taxon>
        <taxon>Spiralia</taxon>
        <taxon>Lophotrochozoa</taxon>
        <taxon>Annelida</taxon>
        <taxon>Polychaeta</taxon>
        <taxon>Sedentaria</taxon>
        <taxon>Canalipalpata</taxon>
        <taxon>Sabellida</taxon>
        <taxon>Siboglinidae</taxon>
        <taxon>Ridgeia</taxon>
    </lineage>
</organism>
<evidence type="ECO:0000313" key="11">
    <source>
        <dbReference type="Proteomes" id="UP001209878"/>
    </source>
</evidence>
<dbReference type="Pfam" id="PF02990">
    <property type="entry name" value="EMP70"/>
    <property type="match status" value="1"/>
</dbReference>
<keyword evidence="7" id="KW-0333">Golgi apparatus</keyword>
<keyword evidence="4 9" id="KW-0812">Transmembrane</keyword>
<dbReference type="EMBL" id="JAODUO010000002">
    <property type="protein sequence ID" value="KAK2194168.1"/>
    <property type="molecule type" value="Genomic_DNA"/>
</dbReference>
<protein>
    <recommendedName>
        <fullName evidence="9">Transmembrane 9 superfamily member</fullName>
    </recommendedName>
</protein>
<comment type="similarity">
    <text evidence="3 9">Belongs to the nonaspanin (TM9SF) (TC 9.A.2) family.</text>
</comment>
<evidence type="ECO:0000256" key="3">
    <source>
        <dbReference type="ARBA" id="ARBA00005227"/>
    </source>
</evidence>
<gene>
    <name evidence="10" type="ORF">NP493_2g18043</name>
</gene>
<feature type="transmembrane region" description="Helical" evidence="9">
    <location>
        <begin position="399"/>
        <end position="418"/>
    </location>
</feature>
<feature type="transmembrane region" description="Helical" evidence="9">
    <location>
        <begin position="357"/>
        <end position="378"/>
    </location>
</feature>
<dbReference type="GO" id="GO:0005794">
    <property type="term" value="C:Golgi apparatus"/>
    <property type="evidence" value="ECO:0007669"/>
    <property type="project" value="UniProtKB-SubCell"/>
</dbReference>
<dbReference type="GO" id="GO:0016020">
    <property type="term" value="C:membrane"/>
    <property type="evidence" value="ECO:0007669"/>
    <property type="project" value="UniProtKB-SubCell"/>
</dbReference>
<dbReference type="AlphaFoldDB" id="A0AAD9ULR5"/>
<feature type="transmembrane region" description="Helical" evidence="9">
    <location>
        <begin position="584"/>
        <end position="613"/>
    </location>
</feature>
<keyword evidence="5 9" id="KW-0732">Signal</keyword>
<dbReference type="PANTHER" id="PTHR10766:SF55">
    <property type="entry name" value="TRANSMEMBRANE 9 SUPERFAMILY MEMBER 4"/>
    <property type="match status" value="1"/>
</dbReference>
<evidence type="ECO:0000256" key="9">
    <source>
        <dbReference type="RuleBase" id="RU363079"/>
    </source>
</evidence>
<evidence type="ECO:0000256" key="4">
    <source>
        <dbReference type="ARBA" id="ARBA00022692"/>
    </source>
</evidence>
<keyword evidence="6 9" id="KW-1133">Transmembrane helix</keyword>
<feature type="signal peptide" evidence="9">
    <location>
        <begin position="1"/>
        <end position="21"/>
    </location>
</feature>
<comment type="caution">
    <text evidence="10">The sequence shown here is derived from an EMBL/GenBank/DDBJ whole genome shotgun (WGS) entry which is preliminary data.</text>
</comment>
<comment type="subcellular location">
    <subcellularLocation>
        <location evidence="2">Golgi apparatus</location>
    </subcellularLocation>
    <subcellularLocation>
        <location evidence="1">Membrane</location>
        <topology evidence="1">Multi-pass membrane protein</topology>
    </subcellularLocation>
</comment>
<evidence type="ECO:0000256" key="1">
    <source>
        <dbReference type="ARBA" id="ARBA00004141"/>
    </source>
</evidence>
<dbReference type="Proteomes" id="UP001209878">
    <property type="component" value="Unassembled WGS sequence"/>
</dbReference>
<feature type="chain" id="PRO_5041774847" description="Transmembrane 9 superfamily member" evidence="9">
    <location>
        <begin position="22"/>
        <end position="623"/>
    </location>
</feature>